<dbReference type="InterPro" id="IPR050248">
    <property type="entry name" value="Polysacc_deacetylase_ArnD"/>
</dbReference>
<evidence type="ECO:0000256" key="7">
    <source>
        <dbReference type="ARBA" id="ARBA00048494"/>
    </source>
</evidence>
<keyword evidence="4" id="KW-0624">Polysaccharide degradation</keyword>
<dbReference type="PANTHER" id="PTHR10587:SF133">
    <property type="entry name" value="CHITIN DEACETYLASE 1-RELATED"/>
    <property type="match status" value="1"/>
</dbReference>
<dbReference type="InterPro" id="IPR002509">
    <property type="entry name" value="NODB_dom"/>
</dbReference>
<sequence length="371" mass="41860">MMIFPPLTRAILLTILFKATTALTAHIPRGSVPAPSLRLESTMRQQRYIEKTDKNTLHTRSDTRDFLNTTEAEIEHELDLLLGYANDSRVQMRAATATGFDPHAQAQQPFPSWLSEFTQMTAWPGLDPPYILLDFINLAEVPNIPPYQQGICPGTADSCSFDCFKCVEPDDCYTCPKLSQTFDDGPSPATSKLLAHLNHKATFFTLGINAVRYPETYKELQSKGHLIGSHTWSHKFLPSLSNEEIIAQIEWSIWAMNATGHHLPKWFRPPYGGYDNRVRHILRKFGMQAALWDYDTFDWQILNNLKTEDLVLADVTKWKNASHNPSGLILEHDGALPTVNAAIKANEIIGEDQLTVAQCMGGIDYIRVFDQ</sequence>
<dbReference type="SUPFAM" id="SSF88713">
    <property type="entry name" value="Glycoside hydrolase/deacetylase"/>
    <property type="match status" value="1"/>
</dbReference>
<keyword evidence="3" id="KW-0378">Hydrolase</keyword>
<dbReference type="GO" id="GO:0005628">
    <property type="term" value="C:prospore membrane"/>
    <property type="evidence" value="ECO:0007669"/>
    <property type="project" value="TreeGrafter"/>
</dbReference>
<dbReference type="GO" id="GO:0005975">
    <property type="term" value="P:carbohydrate metabolic process"/>
    <property type="evidence" value="ECO:0007669"/>
    <property type="project" value="InterPro"/>
</dbReference>
<evidence type="ECO:0000256" key="2">
    <source>
        <dbReference type="ARBA" id="ARBA00022723"/>
    </source>
</evidence>
<dbReference type="OMA" id="QWSIWAM"/>
<dbReference type="GO" id="GO:0030476">
    <property type="term" value="P:ascospore wall assembly"/>
    <property type="evidence" value="ECO:0007669"/>
    <property type="project" value="TreeGrafter"/>
</dbReference>
<protein>
    <recommendedName>
        <fullName evidence="6">chitin deacetylase</fullName>
        <ecNumber evidence="6">3.5.1.41</ecNumber>
    </recommendedName>
</protein>
<dbReference type="GO" id="GO:0046872">
    <property type="term" value="F:metal ion binding"/>
    <property type="evidence" value="ECO:0007669"/>
    <property type="project" value="UniProtKB-KW"/>
</dbReference>
<dbReference type="AlphaFoldDB" id="A0A1V2L9A4"/>
<evidence type="ECO:0000256" key="3">
    <source>
        <dbReference type="ARBA" id="ARBA00022801"/>
    </source>
</evidence>
<proteinExistence type="predicted"/>
<reference evidence="11" key="1">
    <citation type="journal article" date="2017" name="Genome Announc.">
        <title>Genome sequences of Cyberlindnera fabianii 65, Pichia kudriavzevii 129, and Saccharomyces cerevisiae 131 isolated from fermented masau fruits in Zimbabwe.</title>
        <authorList>
            <person name="van Rijswijck I.M.H."/>
            <person name="Derks M.F.L."/>
            <person name="Abee T."/>
            <person name="de Ridder D."/>
            <person name="Smid E.J."/>
        </authorList>
    </citation>
    <scope>NUCLEOTIDE SEQUENCE [LARGE SCALE GENOMIC DNA]</scope>
    <source>
        <strain evidence="11">65</strain>
    </source>
</reference>
<dbReference type="Proteomes" id="UP000189513">
    <property type="component" value="Unassembled WGS sequence"/>
</dbReference>
<keyword evidence="2" id="KW-0479">Metal-binding</keyword>
<dbReference type="STRING" id="36022.A0A1V2L9A4"/>
<dbReference type="Pfam" id="PF01522">
    <property type="entry name" value="Polysacc_deac_1"/>
    <property type="match status" value="1"/>
</dbReference>
<dbReference type="GO" id="GO:0006032">
    <property type="term" value="P:chitin catabolic process"/>
    <property type="evidence" value="ECO:0007669"/>
    <property type="project" value="UniProtKB-KW"/>
</dbReference>
<evidence type="ECO:0000256" key="1">
    <source>
        <dbReference type="ARBA" id="ARBA00001941"/>
    </source>
</evidence>
<evidence type="ECO:0000313" key="10">
    <source>
        <dbReference type="EMBL" id="ONH67866.1"/>
    </source>
</evidence>
<dbReference type="EMBL" id="MPUK01000004">
    <property type="protein sequence ID" value="ONH67866.1"/>
    <property type="molecule type" value="Genomic_DNA"/>
</dbReference>
<gene>
    <name evidence="10" type="ORF">BON22_2550</name>
</gene>
<evidence type="ECO:0000256" key="4">
    <source>
        <dbReference type="ARBA" id="ARBA00023024"/>
    </source>
</evidence>
<evidence type="ECO:0000259" key="9">
    <source>
        <dbReference type="PROSITE" id="PS51677"/>
    </source>
</evidence>
<comment type="cofactor">
    <cofactor evidence="1">
        <name>Co(2+)</name>
        <dbReference type="ChEBI" id="CHEBI:48828"/>
    </cofactor>
</comment>
<comment type="catalytic activity">
    <reaction evidence="7">
        <text>[(1-&gt;4)-N-acetyl-beta-D-glucosaminyl](n) + n H2O = chitosan + n acetate</text>
        <dbReference type="Rhea" id="RHEA:10464"/>
        <dbReference type="Rhea" id="RHEA-COMP:9593"/>
        <dbReference type="Rhea" id="RHEA-COMP:9597"/>
        <dbReference type="ChEBI" id="CHEBI:15377"/>
        <dbReference type="ChEBI" id="CHEBI:17029"/>
        <dbReference type="ChEBI" id="CHEBI:30089"/>
        <dbReference type="ChEBI" id="CHEBI:57704"/>
        <dbReference type="EC" id="3.5.1.41"/>
    </reaction>
    <physiologicalReaction direction="left-to-right" evidence="7">
        <dbReference type="Rhea" id="RHEA:10465"/>
    </physiologicalReaction>
</comment>
<dbReference type="PANTHER" id="PTHR10587">
    <property type="entry name" value="GLYCOSYL TRANSFERASE-RELATED"/>
    <property type="match status" value="1"/>
</dbReference>
<dbReference type="PROSITE" id="PS51677">
    <property type="entry name" value="NODB"/>
    <property type="match status" value="1"/>
</dbReference>
<keyword evidence="4" id="KW-0146">Chitin degradation</keyword>
<feature type="signal peptide" evidence="8">
    <location>
        <begin position="1"/>
        <end position="22"/>
    </location>
</feature>
<dbReference type="GO" id="GO:0004099">
    <property type="term" value="F:chitin deacetylase activity"/>
    <property type="evidence" value="ECO:0007669"/>
    <property type="project" value="UniProtKB-EC"/>
</dbReference>
<accession>A0A1V2L9A4</accession>
<evidence type="ECO:0000256" key="8">
    <source>
        <dbReference type="SAM" id="SignalP"/>
    </source>
</evidence>
<organism evidence="10 11">
    <name type="scientific">Cyberlindnera fabianii</name>
    <name type="common">Yeast</name>
    <name type="synonym">Hansenula fabianii</name>
    <dbReference type="NCBI Taxonomy" id="36022"/>
    <lineage>
        <taxon>Eukaryota</taxon>
        <taxon>Fungi</taxon>
        <taxon>Dikarya</taxon>
        <taxon>Ascomycota</taxon>
        <taxon>Saccharomycotina</taxon>
        <taxon>Saccharomycetes</taxon>
        <taxon>Phaffomycetales</taxon>
        <taxon>Phaffomycetaceae</taxon>
        <taxon>Cyberlindnera</taxon>
    </lineage>
</organism>
<evidence type="ECO:0000256" key="5">
    <source>
        <dbReference type="ARBA" id="ARBA00023285"/>
    </source>
</evidence>
<dbReference type="Gene3D" id="3.20.20.370">
    <property type="entry name" value="Glycoside hydrolase/deacetylase"/>
    <property type="match status" value="1"/>
</dbReference>
<evidence type="ECO:0000313" key="11">
    <source>
        <dbReference type="Proteomes" id="UP000189513"/>
    </source>
</evidence>
<keyword evidence="8" id="KW-0732">Signal</keyword>
<feature type="domain" description="NodB homology" evidence="9">
    <location>
        <begin position="176"/>
        <end position="366"/>
    </location>
</feature>
<keyword evidence="5" id="KW-0170">Cobalt</keyword>
<dbReference type="InterPro" id="IPR011330">
    <property type="entry name" value="Glyco_hydro/deAcase_b/a-brl"/>
</dbReference>
<name>A0A1V2L9A4_CYBFA</name>
<keyword evidence="4" id="KW-0119">Carbohydrate metabolism</keyword>
<comment type="caution">
    <text evidence="10">The sequence shown here is derived from an EMBL/GenBank/DDBJ whole genome shotgun (WGS) entry which is preliminary data.</text>
</comment>
<evidence type="ECO:0000256" key="6">
    <source>
        <dbReference type="ARBA" id="ARBA00024056"/>
    </source>
</evidence>
<keyword evidence="11" id="KW-1185">Reference proteome</keyword>
<dbReference type="VEuPathDB" id="FungiDB:BON22_2550"/>
<feature type="chain" id="PRO_5013138382" description="chitin deacetylase" evidence="8">
    <location>
        <begin position="23"/>
        <end position="371"/>
    </location>
</feature>
<dbReference type="EC" id="3.5.1.41" evidence="6"/>